<dbReference type="EMBL" id="REFR01000014">
    <property type="protein sequence ID" value="RMB02741.1"/>
    <property type="molecule type" value="Genomic_DNA"/>
</dbReference>
<keyword evidence="4" id="KW-1185">Reference proteome</keyword>
<dbReference type="AlphaFoldDB" id="A0A3M0BYU4"/>
<accession>A0A3M0BYU4</accession>
<dbReference type="RefSeq" id="WP_121939747.1">
    <property type="nucleotide sequence ID" value="NZ_REFR01000014.1"/>
</dbReference>
<dbReference type="SUPFAM" id="SSF56601">
    <property type="entry name" value="beta-lactamase/transpeptidase-like"/>
    <property type="match status" value="1"/>
</dbReference>
<organism evidence="3 4">
    <name type="scientific">Eilatimonas milleporae</name>
    <dbReference type="NCBI Taxonomy" id="911205"/>
    <lineage>
        <taxon>Bacteria</taxon>
        <taxon>Pseudomonadati</taxon>
        <taxon>Pseudomonadota</taxon>
        <taxon>Alphaproteobacteria</taxon>
        <taxon>Kordiimonadales</taxon>
        <taxon>Kordiimonadaceae</taxon>
        <taxon>Eilatimonas</taxon>
    </lineage>
</organism>
<dbReference type="Gene3D" id="3.40.710.10">
    <property type="entry name" value="DD-peptidase/beta-lactamase superfamily"/>
    <property type="match status" value="1"/>
</dbReference>
<evidence type="ECO:0000313" key="4">
    <source>
        <dbReference type="Proteomes" id="UP000271227"/>
    </source>
</evidence>
<dbReference type="InterPro" id="IPR050789">
    <property type="entry name" value="Diverse_Enzym_Activities"/>
</dbReference>
<evidence type="ECO:0000259" key="2">
    <source>
        <dbReference type="Pfam" id="PF00144"/>
    </source>
</evidence>
<dbReference type="InterPro" id="IPR012338">
    <property type="entry name" value="Beta-lactam/transpept-like"/>
</dbReference>
<protein>
    <submittedName>
        <fullName evidence="3">CubicO group peptidase (Beta-lactamase class C family)</fullName>
    </submittedName>
</protein>
<keyword evidence="1" id="KW-0732">Signal</keyword>
<dbReference type="PROSITE" id="PS51257">
    <property type="entry name" value="PROKAR_LIPOPROTEIN"/>
    <property type="match status" value="1"/>
</dbReference>
<feature type="signal peptide" evidence="1">
    <location>
        <begin position="1"/>
        <end position="23"/>
    </location>
</feature>
<sequence>MKRFLLSVVPLSVVLIACCGGVAGGGSPQNEEAPGAPEGTAEQAGLSWRDIPVLDQAFIDTAPAERNDGLVVGTLGADGGDEAMVVQLATEIGDGRYGNYDSFLITHKGKLVFESYYRRGRINLPHSQASATKGHTALILGRALQLGYLSMDDLDKPLIGFLDDLDETKLVAGAEKITLHKALTMQGGLSVSDETWQELRQNPDAIKGQLFIQALLERSGPITDEAQTYLYGNFNPMLVMAVIDAVVPGTARDFIKDEVLGKLGITDYRWRDHISGLPEAGWRVRMMSRDMLKLGLLVLNEGKWNGEQLIPAAYLEKATSGLVKPTQDWMPDEYRYGYFWYHAPLSVGGDTYDASFAWGGGGQRVIVVDDLDLTMVITGHDREDDTIMAQIIEKVLPGFVE</sequence>
<evidence type="ECO:0000256" key="1">
    <source>
        <dbReference type="SAM" id="SignalP"/>
    </source>
</evidence>
<dbReference type="InParanoid" id="A0A3M0BYU4"/>
<dbReference type="PANTHER" id="PTHR43283:SF7">
    <property type="entry name" value="BETA-LACTAMASE-RELATED DOMAIN-CONTAINING PROTEIN"/>
    <property type="match status" value="1"/>
</dbReference>
<dbReference type="OrthoDB" id="9814204at2"/>
<dbReference type="InterPro" id="IPR001466">
    <property type="entry name" value="Beta-lactam-related"/>
</dbReference>
<dbReference type="PANTHER" id="PTHR43283">
    <property type="entry name" value="BETA-LACTAMASE-RELATED"/>
    <property type="match status" value="1"/>
</dbReference>
<dbReference type="Proteomes" id="UP000271227">
    <property type="component" value="Unassembled WGS sequence"/>
</dbReference>
<gene>
    <name evidence="3" type="ORF">BXY39_3092</name>
</gene>
<evidence type="ECO:0000313" key="3">
    <source>
        <dbReference type="EMBL" id="RMB02741.1"/>
    </source>
</evidence>
<reference evidence="3 4" key="1">
    <citation type="submission" date="2018-10" db="EMBL/GenBank/DDBJ databases">
        <title>Genomic Encyclopedia of Archaeal and Bacterial Type Strains, Phase II (KMG-II): from individual species to whole genera.</title>
        <authorList>
            <person name="Goeker M."/>
        </authorList>
    </citation>
    <scope>NUCLEOTIDE SEQUENCE [LARGE SCALE GENOMIC DNA]</scope>
    <source>
        <strain evidence="3 4">DSM 25217</strain>
    </source>
</reference>
<name>A0A3M0BYU4_9PROT</name>
<comment type="caution">
    <text evidence="3">The sequence shown here is derived from an EMBL/GenBank/DDBJ whole genome shotgun (WGS) entry which is preliminary data.</text>
</comment>
<feature type="domain" description="Beta-lactamase-related" evidence="2">
    <location>
        <begin position="102"/>
        <end position="378"/>
    </location>
</feature>
<feature type="chain" id="PRO_5018213607" evidence="1">
    <location>
        <begin position="24"/>
        <end position="401"/>
    </location>
</feature>
<dbReference type="Pfam" id="PF00144">
    <property type="entry name" value="Beta-lactamase"/>
    <property type="match status" value="1"/>
</dbReference>
<proteinExistence type="predicted"/>